<dbReference type="AlphaFoldDB" id="A0A0F3GIG7"/>
<keyword evidence="11" id="KW-1185">Reference proteome</keyword>
<comment type="similarity">
    <text evidence="8">Belongs to the P-Pant transferase superfamily. AcpS family.</text>
</comment>
<keyword evidence="4 8" id="KW-0276">Fatty acid metabolism</keyword>
<evidence type="ECO:0000256" key="1">
    <source>
        <dbReference type="ARBA" id="ARBA00022516"/>
    </source>
</evidence>
<dbReference type="InterPro" id="IPR037143">
    <property type="entry name" value="4-PPantetheinyl_Trfase_dom_sf"/>
</dbReference>
<name>A0A0F3GIG7_9BACT</name>
<dbReference type="GO" id="GO:0005737">
    <property type="term" value="C:cytoplasm"/>
    <property type="evidence" value="ECO:0007669"/>
    <property type="project" value="UniProtKB-SubCell"/>
</dbReference>
<evidence type="ECO:0000256" key="6">
    <source>
        <dbReference type="ARBA" id="ARBA00023098"/>
    </source>
</evidence>
<evidence type="ECO:0000256" key="2">
    <source>
        <dbReference type="ARBA" id="ARBA00022679"/>
    </source>
</evidence>
<accession>A0A0F3GIG7</accession>
<protein>
    <recommendedName>
        <fullName evidence="8">Holo-[acyl-carrier-protein] synthase</fullName>
        <shortName evidence="8">Holo-ACP synthase</shortName>
        <ecNumber evidence="8">2.7.8.7</ecNumber>
    </recommendedName>
    <alternativeName>
        <fullName evidence="8">4'-phosphopantetheinyl transferase AcpS</fullName>
    </alternativeName>
</protein>
<feature type="binding site" evidence="8">
    <location>
        <position position="8"/>
    </location>
    <ligand>
        <name>Mg(2+)</name>
        <dbReference type="ChEBI" id="CHEBI:18420"/>
    </ligand>
</feature>
<feature type="domain" description="4'-phosphopantetheinyl transferase" evidence="9">
    <location>
        <begin position="6"/>
        <end position="119"/>
    </location>
</feature>
<organism evidence="10 11">
    <name type="scientific">Candidatus Magnetobacterium bavaricum</name>
    <dbReference type="NCBI Taxonomy" id="29290"/>
    <lineage>
        <taxon>Bacteria</taxon>
        <taxon>Pseudomonadati</taxon>
        <taxon>Nitrospirota</taxon>
        <taxon>Thermodesulfovibrionia</taxon>
        <taxon>Thermodesulfovibrionales</taxon>
        <taxon>Candidatus Magnetobacteriaceae</taxon>
        <taxon>Candidatus Magnetobacterium</taxon>
    </lineage>
</organism>
<keyword evidence="6 8" id="KW-0443">Lipid metabolism</keyword>
<comment type="cofactor">
    <cofactor evidence="8">
        <name>Mg(2+)</name>
        <dbReference type="ChEBI" id="CHEBI:18420"/>
    </cofactor>
</comment>
<dbReference type="GO" id="GO:0000287">
    <property type="term" value="F:magnesium ion binding"/>
    <property type="evidence" value="ECO:0007669"/>
    <property type="project" value="UniProtKB-UniRule"/>
</dbReference>
<evidence type="ECO:0000313" key="11">
    <source>
        <dbReference type="Proteomes" id="UP000033423"/>
    </source>
</evidence>
<evidence type="ECO:0000256" key="4">
    <source>
        <dbReference type="ARBA" id="ARBA00022832"/>
    </source>
</evidence>
<evidence type="ECO:0000256" key="8">
    <source>
        <dbReference type="HAMAP-Rule" id="MF_00101"/>
    </source>
</evidence>
<sequence>MRLFQGLDIVYIPKFKDVASRNARFIVDIFTEKERMTCMQLARPYVSLAGRFAAKEAMLKAFGIGFTTTGIFQDIEVSNQPSGRPTLTLRGWISTLMKRRSIKEATVSISHSADYAAATVILLAIDRS</sequence>
<dbReference type="Gene3D" id="3.90.470.20">
    <property type="entry name" value="4'-phosphopantetheinyl transferase domain"/>
    <property type="match status" value="1"/>
</dbReference>
<keyword evidence="5 8" id="KW-0460">Magnesium</keyword>
<keyword evidence="2 8" id="KW-0808">Transferase</keyword>
<dbReference type="HAMAP" id="MF_00101">
    <property type="entry name" value="AcpS"/>
    <property type="match status" value="1"/>
</dbReference>
<evidence type="ECO:0000256" key="7">
    <source>
        <dbReference type="ARBA" id="ARBA00023160"/>
    </source>
</evidence>
<dbReference type="GO" id="GO:0008897">
    <property type="term" value="F:holo-[acyl-carrier-protein] synthase activity"/>
    <property type="evidence" value="ECO:0007669"/>
    <property type="project" value="UniProtKB-UniRule"/>
</dbReference>
<dbReference type="EC" id="2.7.8.7" evidence="8"/>
<reference evidence="10 11" key="1">
    <citation type="submission" date="2015-02" db="EMBL/GenBank/DDBJ databases">
        <title>Single-cell genomics of uncultivated deep-branching MTB reveals a conserved set of magnetosome genes.</title>
        <authorList>
            <person name="Kolinko S."/>
            <person name="Richter M."/>
            <person name="Glockner F.O."/>
            <person name="Brachmann A."/>
            <person name="Schuler D."/>
        </authorList>
    </citation>
    <scope>NUCLEOTIDE SEQUENCE [LARGE SCALE GENOMIC DNA]</scope>
    <source>
        <strain evidence="10">TM-1</strain>
    </source>
</reference>
<comment type="catalytic activity">
    <reaction evidence="8">
        <text>apo-[ACP] + CoA = holo-[ACP] + adenosine 3',5'-bisphosphate + H(+)</text>
        <dbReference type="Rhea" id="RHEA:12068"/>
        <dbReference type="Rhea" id="RHEA-COMP:9685"/>
        <dbReference type="Rhea" id="RHEA-COMP:9690"/>
        <dbReference type="ChEBI" id="CHEBI:15378"/>
        <dbReference type="ChEBI" id="CHEBI:29999"/>
        <dbReference type="ChEBI" id="CHEBI:57287"/>
        <dbReference type="ChEBI" id="CHEBI:58343"/>
        <dbReference type="ChEBI" id="CHEBI:64479"/>
        <dbReference type="EC" id="2.7.8.7"/>
    </reaction>
</comment>
<dbReference type="Proteomes" id="UP000033423">
    <property type="component" value="Unassembled WGS sequence"/>
</dbReference>
<keyword evidence="7 8" id="KW-0275">Fatty acid biosynthesis</keyword>
<dbReference type="Pfam" id="PF01648">
    <property type="entry name" value="ACPS"/>
    <property type="match status" value="1"/>
</dbReference>
<dbReference type="InterPro" id="IPR008278">
    <property type="entry name" value="4-PPantetheinyl_Trfase_dom"/>
</dbReference>
<comment type="subcellular location">
    <subcellularLocation>
        <location evidence="8">Cytoplasm</location>
    </subcellularLocation>
</comment>
<evidence type="ECO:0000256" key="3">
    <source>
        <dbReference type="ARBA" id="ARBA00022723"/>
    </source>
</evidence>
<dbReference type="NCBIfam" id="TIGR00516">
    <property type="entry name" value="acpS"/>
    <property type="match status" value="1"/>
</dbReference>
<evidence type="ECO:0000313" key="10">
    <source>
        <dbReference type="EMBL" id="KJU81622.1"/>
    </source>
</evidence>
<dbReference type="SUPFAM" id="SSF56214">
    <property type="entry name" value="4'-phosphopantetheinyl transferase"/>
    <property type="match status" value="1"/>
</dbReference>
<dbReference type="PATRIC" id="fig|29290.4.peg.8172"/>
<feature type="binding site" evidence="8">
    <location>
        <position position="56"/>
    </location>
    <ligand>
        <name>Mg(2+)</name>
        <dbReference type="ChEBI" id="CHEBI:18420"/>
    </ligand>
</feature>
<proteinExistence type="inferred from homology"/>
<dbReference type="NCBIfam" id="TIGR00556">
    <property type="entry name" value="pantethn_trn"/>
    <property type="match status" value="1"/>
</dbReference>
<dbReference type="InterPro" id="IPR004568">
    <property type="entry name" value="Ppantetheine-prot_Trfase_dom"/>
</dbReference>
<comment type="function">
    <text evidence="8">Transfers the 4'-phosphopantetheine moiety from coenzyme A to a Ser of acyl-carrier-protein.</text>
</comment>
<dbReference type="EMBL" id="LACI01002626">
    <property type="protein sequence ID" value="KJU81622.1"/>
    <property type="molecule type" value="Genomic_DNA"/>
</dbReference>
<dbReference type="GO" id="GO:0006633">
    <property type="term" value="P:fatty acid biosynthetic process"/>
    <property type="evidence" value="ECO:0007669"/>
    <property type="project" value="UniProtKB-UniRule"/>
</dbReference>
<keyword evidence="8" id="KW-0963">Cytoplasm</keyword>
<gene>
    <name evidence="8" type="primary">acpS</name>
    <name evidence="10" type="ORF">MBAV_006184</name>
</gene>
<evidence type="ECO:0000256" key="5">
    <source>
        <dbReference type="ARBA" id="ARBA00022842"/>
    </source>
</evidence>
<keyword evidence="1 8" id="KW-0444">Lipid biosynthesis</keyword>
<comment type="caution">
    <text evidence="10">The sequence shown here is derived from an EMBL/GenBank/DDBJ whole genome shotgun (WGS) entry which is preliminary data.</text>
</comment>
<evidence type="ECO:0000259" key="9">
    <source>
        <dbReference type="Pfam" id="PF01648"/>
    </source>
</evidence>
<dbReference type="InterPro" id="IPR002582">
    <property type="entry name" value="ACPS"/>
</dbReference>
<keyword evidence="3 8" id="KW-0479">Metal-binding</keyword>